<evidence type="ECO:0000256" key="1">
    <source>
        <dbReference type="ARBA" id="ARBA00005250"/>
    </source>
</evidence>
<dbReference type="RefSeq" id="WP_139755221.1">
    <property type="nucleotide sequence ID" value="NZ_CP039852.1"/>
</dbReference>
<gene>
    <name evidence="4" type="ORF">FBQ74_02815</name>
</gene>
<protein>
    <submittedName>
        <fullName evidence="4">MBL fold metallo-hydrolase</fullName>
    </submittedName>
</protein>
<dbReference type="InterPro" id="IPR036866">
    <property type="entry name" value="RibonucZ/Hydroxyglut_hydro"/>
</dbReference>
<evidence type="ECO:0000313" key="5">
    <source>
        <dbReference type="Proteomes" id="UP000304912"/>
    </source>
</evidence>
<dbReference type="KEGG" id="salk:FBQ74_02815"/>
<name>A0A5B7YAH7_9ALTE</name>
<dbReference type="GO" id="GO:0016787">
    <property type="term" value="F:hydrolase activity"/>
    <property type="evidence" value="ECO:0007669"/>
    <property type="project" value="UniProtKB-KW"/>
</dbReference>
<dbReference type="Pfam" id="PF00753">
    <property type="entry name" value="Lactamase_B"/>
    <property type="match status" value="1"/>
</dbReference>
<comment type="similarity">
    <text evidence="1">Belongs to the metallo-beta-lactamase superfamily. Class-B beta-lactamase family.</text>
</comment>
<evidence type="ECO:0000259" key="3">
    <source>
        <dbReference type="SMART" id="SM00849"/>
    </source>
</evidence>
<dbReference type="Proteomes" id="UP000304912">
    <property type="component" value="Chromosome"/>
</dbReference>
<dbReference type="CDD" id="cd16282">
    <property type="entry name" value="metallo-hydrolase-like_MBL-fold"/>
    <property type="match status" value="1"/>
</dbReference>
<feature type="signal peptide" evidence="2">
    <location>
        <begin position="1"/>
        <end position="21"/>
    </location>
</feature>
<dbReference type="SMART" id="SM00849">
    <property type="entry name" value="Lactamase_B"/>
    <property type="match status" value="1"/>
</dbReference>
<dbReference type="InterPro" id="IPR001279">
    <property type="entry name" value="Metallo-B-lactamas"/>
</dbReference>
<proteinExistence type="inferred from homology"/>
<keyword evidence="2" id="KW-0732">Signal</keyword>
<dbReference type="PANTHER" id="PTHR42951:SF4">
    <property type="entry name" value="ACYL-COENZYME A THIOESTERASE MBLAC2"/>
    <property type="match status" value="1"/>
</dbReference>
<feature type="chain" id="PRO_5022862127" evidence="2">
    <location>
        <begin position="22"/>
        <end position="285"/>
    </location>
</feature>
<dbReference type="GO" id="GO:0017001">
    <property type="term" value="P:antibiotic catabolic process"/>
    <property type="evidence" value="ECO:0007669"/>
    <property type="project" value="UniProtKB-ARBA"/>
</dbReference>
<organism evidence="4 5">
    <name type="scientific">Salinimonas iocasae</name>
    <dbReference type="NCBI Taxonomy" id="2572577"/>
    <lineage>
        <taxon>Bacteria</taxon>
        <taxon>Pseudomonadati</taxon>
        <taxon>Pseudomonadota</taxon>
        <taxon>Gammaproteobacteria</taxon>
        <taxon>Alteromonadales</taxon>
        <taxon>Alteromonadaceae</taxon>
        <taxon>Alteromonas/Salinimonas group</taxon>
        <taxon>Salinimonas</taxon>
    </lineage>
</organism>
<keyword evidence="4" id="KW-0378">Hydrolase</keyword>
<dbReference type="SUPFAM" id="SSF56281">
    <property type="entry name" value="Metallo-hydrolase/oxidoreductase"/>
    <property type="match status" value="1"/>
</dbReference>
<sequence length="285" mass="31498">MNKIVATICAATFTMSSAVSAQDRFSNVNIQSEALEGSVHMLTGQGGNIGVSAGEDGVLIIDDQFEPLAEKISMALDKLGSDKPQFIINTHFHGDHTGSNAWFHSNKQSTILAHENVRIRLKKDDETNQAALPVLTYQDGIKLHFNNETLHIWHLGNGHTDGDSVIWFEEPNVLHTGDLFFNERFPFIDLKSGGSVDGYIKAVTSLLGKIDDNTVIIPGHGPLADKADYKAFLSMIEATRDIVNKHKQDGMTVEEIVDTGLGEKFASWSWGFINEEKWIRTLYNG</sequence>
<reference evidence="4 5" key="1">
    <citation type="submission" date="2019-04" db="EMBL/GenBank/DDBJ databases">
        <title>Salinimonas iocasae sp. nov., a halophilic bacterium isolated from the outer tube casing of tubeworms in Okinawa Trough.</title>
        <authorList>
            <person name="Zhang H."/>
            <person name="Wang H."/>
            <person name="Li C."/>
        </authorList>
    </citation>
    <scope>NUCLEOTIDE SEQUENCE [LARGE SCALE GENOMIC DNA]</scope>
    <source>
        <strain evidence="4 5">KX18D6</strain>
    </source>
</reference>
<dbReference type="Gene3D" id="3.60.15.10">
    <property type="entry name" value="Ribonuclease Z/Hydroxyacylglutathione hydrolase-like"/>
    <property type="match status" value="1"/>
</dbReference>
<feature type="domain" description="Metallo-beta-lactamase" evidence="3">
    <location>
        <begin position="46"/>
        <end position="220"/>
    </location>
</feature>
<dbReference type="PANTHER" id="PTHR42951">
    <property type="entry name" value="METALLO-BETA-LACTAMASE DOMAIN-CONTAINING"/>
    <property type="match status" value="1"/>
</dbReference>
<dbReference type="EMBL" id="CP039852">
    <property type="protein sequence ID" value="QCZ92468.1"/>
    <property type="molecule type" value="Genomic_DNA"/>
</dbReference>
<dbReference type="InterPro" id="IPR050855">
    <property type="entry name" value="NDM-1-like"/>
</dbReference>
<dbReference type="OrthoDB" id="9769598at2"/>
<accession>A0A5B7YAH7</accession>
<evidence type="ECO:0000313" key="4">
    <source>
        <dbReference type="EMBL" id="QCZ92468.1"/>
    </source>
</evidence>
<keyword evidence="5" id="KW-1185">Reference proteome</keyword>
<evidence type="ECO:0000256" key="2">
    <source>
        <dbReference type="SAM" id="SignalP"/>
    </source>
</evidence>
<dbReference type="AlphaFoldDB" id="A0A5B7YAH7"/>